<name>A0AAV0K5U0_9ROSI</name>
<evidence type="ECO:0000313" key="2">
    <source>
        <dbReference type="Proteomes" id="UP001154282"/>
    </source>
</evidence>
<dbReference type="EMBL" id="CAMGYJ010000005">
    <property type="protein sequence ID" value="CAI0417458.1"/>
    <property type="molecule type" value="Genomic_DNA"/>
</dbReference>
<evidence type="ECO:0000313" key="1">
    <source>
        <dbReference type="EMBL" id="CAI0417458.1"/>
    </source>
</evidence>
<comment type="caution">
    <text evidence="1">The sequence shown here is derived from an EMBL/GenBank/DDBJ whole genome shotgun (WGS) entry which is preliminary data.</text>
</comment>
<reference evidence="1" key="1">
    <citation type="submission" date="2022-08" db="EMBL/GenBank/DDBJ databases">
        <authorList>
            <person name="Gutierrez-Valencia J."/>
        </authorList>
    </citation>
    <scope>NUCLEOTIDE SEQUENCE</scope>
</reference>
<dbReference type="Proteomes" id="UP001154282">
    <property type="component" value="Unassembled WGS sequence"/>
</dbReference>
<sequence>MMNHSAQTNLPIEHDPRRVFSAALQNCRGRYYLHSKSLTVTATAFRSL</sequence>
<proteinExistence type="predicted"/>
<accession>A0AAV0K5U0</accession>
<keyword evidence="2" id="KW-1185">Reference proteome</keyword>
<dbReference type="AlphaFoldDB" id="A0AAV0K5U0"/>
<gene>
    <name evidence="1" type="ORF">LITE_LOCUS17312</name>
</gene>
<organism evidence="1 2">
    <name type="scientific">Linum tenue</name>
    <dbReference type="NCBI Taxonomy" id="586396"/>
    <lineage>
        <taxon>Eukaryota</taxon>
        <taxon>Viridiplantae</taxon>
        <taxon>Streptophyta</taxon>
        <taxon>Embryophyta</taxon>
        <taxon>Tracheophyta</taxon>
        <taxon>Spermatophyta</taxon>
        <taxon>Magnoliopsida</taxon>
        <taxon>eudicotyledons</taxon>
        <taxon>Gunneridae</taxon>
        <taxon>Pentapetalae</taxon>
        <taxon>rosids</taxon>
        <taxon>fabids</taxon>
        <taxon>Malpighiales</taxon>
        <taxon>Linaceae</taxon>
        <taxon>Linum</taxon>
    </lineage>
</organism>
<protein>
    <submittedName>
        <fullName evidence="1">Uncharacterized protein</fullName>
    </submittedName>
</protein>